<protein>
    <submittedName>
        <fullName evidence="2">Uncharacterized protein</fullName>
    </submittedName>
</protein>
<evidence type="ECO:0000313" key="3">
    <source>
        <dbReference type="Proteomes" id="UP000737018"/>
    </source>
</evidence>
<dbReference type="PANTHER" id="PTHR23032">
    <property type="entry name" value="BRO1 DOMAIN-CONTAINING PROTEIN BROX"/>
    <property type="match status" value="1"/>
</dbReference>
<dbReference type="EMBL" id="JRKL02007303">
    <property type="protein sequence ID" value="KAF3947890.1"/>
    <property type="molecule type" value="Genomic_DNA"/>
</dbReference>
<keyword evidence="3" id="KW-1185">Reference proteome</keyword>
<organism evidence="2 3">
    <name type="scientific">Castanea mollissima</name>
    <name type="common">Chinese chestnut</name>
    <dbReference type="NCBI Taxonomy" id="60419"/>
    <lineage>
        <taxon>Eukaryota</taxon>
        <taxon>Viridiplantae</taxon>
        <taxon>Streptophyta</taxon>
        <taxon>Embryophyta</taxon>
        <taxon>Tracheophyta</taxon>
        <taxon>Spermatophyta</taxon>
        <taxon>Magnoliopsida</taxon>
        <taxon>eudicotyledons</taxon>
        <taxon>Gunneridae</taxon>
        <taxon>Pentapetalae</taxon>
        <taxon>rosids</taxon>
        <taxon>fabids</taxon>
        <taxon>Fagales</taxon>
        <taxon>Fagaceae</taxon>
        <taxon>Castanea</taxon>
    </lineage>
</organism>
<dbReference type="Proteomes" id="UP000737018">
    <property type="component" value="Unassembled WGS sequence"/>
</dbReference>
<evidence type="ECO:0000256" key="1">
    <source>
        <dbReference type="SAM" id="MobiDB-lite"/>
    </source>
</evidence>
<comment type="caution">
    <text evidence="2">The sequence shown here is derived from an EMBL/GenBank/DDBJ whole genome shotgun (WGS) entry which is preliminary data.</text>
</comment>
<dbReference type="PANTHER" id="PTHR23032:SF13">
    <property type="entry name" value="BRO1 DOMAIN-CONTAINING PROTEIN BROX"/>
    <property type="match status" value="1"/>
</dbReference>
<evidence type="ECO:0000313" key="2">
    <source>
        <dbReference type="EMBL" id="KAF3947890.1"/>
    </source>
</evidence>
<reference evidence="2" key="1">
    <citation type="submission" date="2020-03" db="EMBL/GenBank/DDBJ databases">
        <title>Castanea mollissima Vanexum genome sequencing.</title>
        <authorList>
            <person name="Staton M."/>
        </authorList>
    </citation>
    <scope>NUCLEOTIDE SEQUENCE</scope>
    <source>
        <tissue evidence="2">Leaf</tissue>
    </source>
</reference>
<dbReference type="OrthoDB" id="1725715at2759"/>
<gene>
    <name evidence="2" type="ORF">CMV_026043</name>
</gene>
<name>A0A8J4VAT7_9ROSI</name>
<dbReference type="InterPro" id="IPR038898">
    <property type="entry name" value="BROX"/>
</dbReference>
<sequence>MPANRLLPRGQYIKSLSKQTKAHAIHLRQNLTPFTSASFTPNLHRHRTDRRSRTISKKKEFSPCPLLPPLGLCRPLLVQTSTTPHAEAHCHRGCRSCREPRSKGGSTLADLQQALEDYLPVLLGLVKDGSHLQYKVQFVWVNQEDDAEETGMSNAW</sequence>
<feature type="compositionally biased region" description="Basic residues" evidence="1">
    <location>
        <begin position="43"/>
        <end position="56"/>
    </location>
</feature>
<dbReference type="AlphaFoldDB" id="A0A8J4VAT7"/>
<feature type="region of interest" description="Disordered" evidence="1">
    <location>
        <begin position="36"/>
        <end position="57"/>
    </location>
</feature>
<proteinExistence type="predicted"/>
<accession>A0A8J4VAT7</accession>